<name>A0A4Y8L3I7_9BACT</name>
<keyword evidence="1" id="KW-0732">Signal</keyword>
<proteinExistence type="predicted"/>
<dbReference type="EMBL" id="SOML01000006">
    <property type="protein sequence ID" value="TFD96052.1"/>
    <property type="molecule type" value="Genomic_DNA"/>
</dbReference>
<dbReference type="AlphaFoldDB" id="A0A4Y8L3I7"/>
<dbReference type="OrthoDB" id="1252924at2"/>
<keyword evidence="3" id="KW-1185">Reference proteome</keyword>
<reference evidence="2 3" key="1">
    <citation type="submission" date="2019-03" db="EMBL/GenBank/DDBJ databases">
        <title>San Antonio Military Medical Center submission to MRSN (WRAIR), pending publication.</title>
        <authorList>
            <person name="Blyth D.M."/>
            <person name="Mccarthy S.L."/>
            <person name="Schall S.E."/>
            <person name="Stam J.A."/>
            <person name="Ong A.C."/>
            <person name="Mcgann P.T."/>
        </authorList>
    </citation>
    <scope>NUCLEOTIDE SEQUENCE [LARGE SCALE GENOMIC DNA]</scope>
    <source>
        <strain evidence="2 3">MRSN571793</strain>
    </source>
</reference>
<feature type="signal peptide" evidence="1">
    <location>
        <begin position="1"/>
        <end position="20"/>
    </location>
</feature>
<sequence>MKKKILLLMGVFSIGVALHAQVGINTQKALGVFHVDAKGNTSGTITSPVNDSDDVMVSSEGYLGIGLINPKVKLDVKSPSIGAFRIVDGDQALGKGLVSDADGYAEYTSVSGSWYGVLWGSWASQTTMTGGDRVIKGYSWGLIANPLFGSANGAAGIITVPYAGKYRISIAGRWECSLSTGVFAVEVGYTQNGTAKWVGITGGGDSQNTLMPLSPTFIIIDTFAAGDQIALFNRETNIYRANSITECYFIIEYIQ</sequence>
<accession>A0A4Y8L3I7</accession>
<gene>
    <name evidence="2" type="ORF">E2605_10690</name>
</gene>
<organism evidence="2 3">
    <name type="scientific">Dysgonomonas capnocytophagoides</name>
    <dbReference type="NCBI Taxonomy" id="45254"/>
    <lineage>
        <taxon>Bacteria</taxon>
        <taxon>Pseudomonadati</taxon>
        <taxon>Bacteroidota</taxon>
        <taxon>Bacteroidia</taxon>
        <taxon>Bacteroidales</taxon>
        <taxon>Dysgonomonadaceae</taxon>
        <taxon>Dysgonomonas</taxon>
    </lineage>
</organism>
<dbReference type="RefSeq" id="WP_134436434.1">
    <property type="nucleotide sequence ID" value="NZ_SOML01000006.1"/>
</dbReference>
<evidence type="ECO:0000313" key="3">
    <source>
        <dbReference type="Proteomes" id="UP000297861"/>
    </source>
</evidence>
<evidence type="ECO:0000256" key="1">
    <source>
        <dbReference type="SAM" id="SignalP"/>
    </source>
</evidence>
<feature type="chain" id="PRO_5021287767" description="C1q domain-containing protein" evidence="1">
    <location>
        <begin position="21"/>
        <end position="255"/>
    </location>
</feature>
<evidence type="ECO:0000313" key="2">
    <source>
        <dbReference type="EMBL" id="TFD96052.1"/>
    </source>
</evidence>
<protein>
    <recommendedName>
        <fullName evidence="4">C1q domain-containing protein</fullName>
    </recommendedName>
</protein>
<comment type="caution">
    <text evidence="2">The sequence shown here is derived from an EMBL/GenBank/DDBJ whole genome shotgun (WGS) entry which is preliminary data.</text>
</comment>
<dbReference type="Proteomes" id="UP000297861">
    <property type="component" value="Unassembled WGS sequence"/>
</dbReference>
<evidence type="ECO:0008006" key="4">
    <source>
        <dbReference type="Google" id="ProtNLM"/>
    </source>
</evidence>